<name>K1Y8Z0_MARBU</name>
<keyword evidence="1" id="KW-0472">Membrane</keyword>
<dbReference type="HOGENOM" id="CLU_077722_0_0_1"/>
<dbReference type="EMBL" id="JH921428">
    <property type="protein sequence ID" value="EKD21604.1"/>
    <property type="molecule type" value="Genomic_DNA"/>
</dbReference>
<gene>
    <name evidence="2" type="ORF">MBM_00717</name>
</gene>
<dbReference type="Proteomes" id="UP000006753">
    <property type="component" value="Unassembled WGS sequence"/>
</dbReference>
<evidence type="ECO:0000313" key="3">
    <source>
        <dbReference type="Proteomes" id="UP000006753"/>
    </source>
</evidence>
<proteinExistence type="predicted"/>
<protein>
    <submittedName>
        <fullName evidence="2">Uncharacterized protein</fullName>
    </submittedName>
</protein>
<organism evidence="2 3">
    <name type="scientific">Marssonina brunnea f. sp. multigermtubi (strain MB_m1)</name>
    <name type="common">Marssonina leaf spot fungus</name>
    <dbReference type="NCBI Taxonomy" id="1072389"/>
    <lineage>
        <taxon>Eukaryota</taxon>
        <taxon>Fungi</taxon>
        <taxon>Dikarya</taxon>
        <taxon>Ascomycota</taxon>
        <taxon>Pezizomycotina</taxon>
        <taxon>Leotiomycetes</taxon>
        <taxon>Helotiales</taxon>
        <taxon>Drepanopezizaceae</taxon>
        <taxon>Drepanopeziza</taxon>
    </lineage>
</organism>
<dbReference type="InParanoid" id="K1Y8Z0"/>
<feature type="transmembrane region" description="Helical" evidence="1">
    <location>
        <begin position="204"/>
        <end position="233"/>
    </location>
</feature>
<reference evidence="2 3" key="1">
    <citation type="journal article" date="2012" name="BMC Genomics">
        <title>Sequencing the genome of Marssonina brunnea reveals fungus-poplar co-evolution.</title>
        <authorList>
            <person name="Zhu S."/>
            <person name="Cao Y.-Z."/>
            <person name="Jiang C."/>
            <person name="Tan B.-Y."/>
            <person name="Wang Z."/>
            <person name="Feng S."/>
            <person name="Zhang L."/>
            <person name="Su X.-H."/>
            <person name="Brejova B."/>
            <person name="Vinar T."/>
            <person name="Xu M."/>
            <person name="Wang M.-X."/>
            <person name="Zhang S.-G."/>
            <person name="Huang M.-R."/>
            <person name="Wu R."/>
            <person name="Zhou Y."/>
        </authorList>
    </citation>
    <scope>NUCLEOTIDE SEQUENCE [LARGE SCALE GENOMIC DNA]</scope>
    <source>
        <strain evidence="2 3">MB_m1</strain>
    </source>
</reference>
<feature type="transmembrane region" description="Helical" evidence="1">
    <location>
        <begin position="176"/>
        <end position="198"/>
    </location>
</feature>
<keyword evidence="3" id="KW-1185">Reference proteome</keyword>
<accession>K1Y8Z0</accession>
<keyword evidence="1" id="KW-0812">Transmembrane</keyword>
<dbReference type="KEGG" id="mbe:MBM_00717"/>
<dbReference type="AlphaFoldDB" id="K1Y8Z0"/>
<keyword evidence="1" id="KW-1133">Transmembrane helix</keyword>
<evidence type="ECO:0000313" key="2">
    <source>
        <dbReference type="EMBL" id="EKD21604.1"/>
    </source>
</evidence>
<sequence length="251" mass="26992">MLFKQNPFFALVITAIAIAIAAAAILRTFTFEASLFLLDFFIKRLLMLTTVKALKCIKCINSKIISKFNKDYYNCDTSVIRYFRCAKSSYSNCTAAFAAANTAFDNFLALNAAFLRSAASGPSGLASGSKSFKSSPGSFASFAFAFKTFNLNVAFVRLNGFIAANRNPVTRSASSILLFPLTLAAFVAFVAFAALVAFVASVAFVAFIIVVPFALIVALAAFAAALAVAIIFAKRRAKVKRLLRALVDLLL</sequence>
<evidence type="ECO:0000256" key="1">
    <source>
        <dbReference type="SAM" id="Phobius"/>
    </source>
</evidence>